<feature type="domain" description="HNH endonuclease 5" evidence="1">
    <location>
        <begin position="6"/>
        <end position="58"/>
    </location>
</feature>
<sequence length="378" mass="42537">MTSSKCALCDVEITKDNNTKEHIIPNAIGGRKKVENFICEDCNKKSGRTWDIALINQLEPFSLLFDIKRERGEVKPNKFTTTKGEKITLRANGTMTLGSQSFRQTPIESGGTHFSGKAQTMSQAKDMLKSMKKKHPDLDIDSISGSLKENSIYCEDEIVFDISFGGHEAGRSLVKSAVAWAFESGISLEDCDEAIYYLKNPNAEKCFGYFYKSDLVKNRTKGVPIHCISVKGCSKKKQLIAYIEYFGTYRIIIRLGSNYQGKDTISTYGINPMTGQTIDLKVDINLSDDEIIETYNYQSIFEDKIEEALFEVISTAQQLSWKKEADRVADISVNEAFKQCGVKEGEALTDENKRKFVDSILNSETLNSFRMHGLKNKD</sequence>
<comment type="caution">
    <text evidence="2">The sequence shown here is derived from an EMBL/GenBank/DDBJ whole genome shotgun (WGS) entry which is preliminary data.</text>
</comment>
<keyword evidence="3" id="KW-1185">Reference proteome</keyword>
<reference evidence="2 3" key="1">
    <citation type="submission" date="2015-11" db="EMBL/GenBank/DDBJ databases">
        <title>Permanent draft genome of Psychrobacter piscatorii LQ58.</title>
        <authorList>
            <person name="Zhou M."/>
            <person name="Dong B."/>
            <person name="Liu Q."/>
        </authorList>
    </citation>
    <scope>NUCLEOTIDE SEQUENCE [LARGE SCALE GENOMIC DNA]</scope>
    <source>
        <strain evidence="2 3">LQ58</strain>
    </source>
</reference>
<evidence type="ECO:0000313" key="3">
    <source>
        <dbReference type="Proteomes" id="UP000051202"/>
    </source>
</evidence>
<accession>A0A0T6DRK1</accession>
<dbReference type="Pfam" id="PF14279">
    <property type="entry name" value="HNH_5"/>
    <property type="match status" value="1"/>
</dbReference>
<dbReference type="Gene3D" id="1.10.30.50">
    <property type="match status" value="1"/>
</dbReference>
<proteinExistence type="predicted"/>
<dbReference type="InterPro" id="IPR003615">
    <property type="entry name" value="HNH_nuc"/>
</dbReference>
<dbReference type="AlphaFoldDB" id="A0A0T6DRK1"/>
<organism evidence="2 3">
    <name type="scientific">Psychrobacter piscatorii</name>
    <dbReference type="NCBI Taxonomy" id="554343"/>
    <lineage>
        <taxon>Bacteria</taxon>
        <taxon>Pseudomonadati</taxon>
        <taxon>Pseudomonadota</taxon>
        <taxon>Gammaproteobacteria</taxon>
        <taxon>Moraxellales</taxon>
        <taxon>Moraxellaceae</taxon>
        <taxon>Psychrobacter</taxon>
    </lineage>
</organism>
<dbReference type="InterPro" id="IPR029471">
    <property type="entry name" value="HNH_5"/>
</dbReference>
<protein>
    <recommendedName>
        <fullName evidence="1">HNH endonuclease 5 domain-containing protein</fullName>
    </recommendedName>
</protein>
<dbReference type="CDD" id="cd00085">
    <property type="entry name" value="HNHc"/>
    <property type="match status" value="1"/>
</dbReference>
<evidence type="ECO:0000313" key="2">
    <source>
        <dbReference type="EMBL" id="KRU22296.1"/>
    </source>
</evidence>
<dbReference type="Proteomes" id="UP000051202">
    <property type="component" value="Unassembled WGS sequence"/>
</dbReference>
<dbReference type="RefSeq" id="WP_058024918.1">
    <property type="nucleotide sequence ID" value="NZ_LNDJ01000073.1"/>
</dbReference>
<name>A0A0T6DRK1_9GAMM</name>
<dbReference type="EMBL" id="LNDJ01000073">
    <property type="protein sequence ID" value="KRU22296.1"/>
    <property type="molecule type" value="Genomic_DNA"/>
</dbReference>
<gene>
    <name evidence="2" type="ORF">AS194_09105</name>
</gene>
<evidence type="ECO:0000259" key="1">
    <source>
        <dbReference type="Pfam" id="PF14279"/>
    </source>
</evidence>